<proteinExistence type="predicted"/>
<comment type="caution">
    <text evidence="1">The sequence shown here is derived from an EMBL/GenBank/DDBJ whole genome shotgun (WGS) entry which is preliminary data.</text>
</comment>
<dbReference type="PANTHER" id="PTHR46791:SF11">
    <property type="entry name" value="INTEGRASE CATALYTIC DOMAIN-CONTAINING PROTEIN"/>
    <property type="match status" value="1"/>
</dbReference>
<keyword evidence="2" id="KW-1185">Reference proteome</keyword>
<reference evidence="1" key="1">
    <citation type="submission" date="2020-04" db="EMBL/GenBank/DDBJ databases">
        <authorList>
            <person name="Alioto T."/>
            <person name="Alioto T."/>
            <person name="Gomez Garrido J."/>
        </authorList>
    </citation>
    <scope>NUCLEOTIDE SEQUENCE</scope>
    <source>
        <strain evidence="1">A484AB</strain>
    </source>
</reference>
<dbReference type="EMBL" id="CACRXK020003618">
    <property type="protein sequence ID" value="CAB3999589.1"/>
    <property type="molecule type" value="Genomic_DNA"/>
</dbReference>
<dbReference type="PANTHER" id="PTHR46791">
    <property type="entry name" value="EXPRESSED PROTEIN"/>
    <property type="match status" value="1"/>
</dbReference>
<name>A0A6S7H5R4_PARCT</name>
<dbReference type="OrthoDB" id="5986638at2759"/>
<organism evidence="1 2">
    <name type="scientific">Paramuricea clavata</name>
    <name type="common">Red gorgonian</name>
    <name type="synonym">Violescent sea-whip</name>
    <dbReference type="NCBI Taxonomy" id="317549"/>
    <lineage>
        <taxon>Eukaryota</taxon>
        <taxon>Metazoa</taxon>
        <taxon>Cnidaria</taxon>
        <taxon>Anthozoa</taxon>
        <taxon>Octocorallia</taxon>
        <taxon>Malacalcyonacea</taxon>
        <taxon>Plexauridae</taxon>
        <taxon>Paramuricea</taxon>
    </lineage>
</organism>
<evidence type="ECO:0000313" key="1">
    <source>
        <dbReference type="EMBL" id="CAB3999589.1"/>
    </source>
</evidence>
<dbReference type="Proteomes" id="UP001152795">
    <property type="component" value="Unassembled WGS sequence"/>
</dbReference>
<accession>A0A6S7H5R4</accession>
<dbReference type="Gene3D" id="1.10.10.60">
    <property type="entry name" value="Homeodomain-like"/>
    <property type="match status" value="1"/>
</dbReference>
<sequence>MNQEQEILRVQLRGTLLDLLRQIENLDSEQLDGVVFRLEQLASHIIRLCDVNLVDDEIQYLVTEAMQNLQRAEHMTSPRPFTINVVHSGRAGRPYFDISQELLNYFLNYQFSVPDIARALGVSPSTIFRRMNKYGLAIRNNLPYLSDEELDSKVREILLEFPNAGYRRVISQLSVAGLKPSQIRVRQSMQRVDPQGVAVRWLCLTPRRKYSVSGPLALWHIDGNHKLNRSDGH</sequence>
<dbReference type="AlphaFoldDB" id="A0A6S7H5R4"/>
<protein>
    <submittedName>
        <fullName evidence="1">Uncharacterized protein LOC110239820</fullName>
    </submittedName>
</protein>
<evidence type="ECO:0000313" key="2">
    <source>
        <dbReference type="Proteomes" id="UP001152795"/>
    </source>
</evidence>
<gene>
    <name evidence="1" type="ORF">PACLA_8A048798</name>
</gene>